<name>A0ABD8B344_PAEAM</name>
<dbReference type="EMBL" id="CP145894">
    <property type="protein sequence ID" value="WWP24098.1"/>
    <property type="molecule type" value="Genomic_DNA"/>
</dbReference>
<evidence type="ECO:0000256" key="1">
    <source>
        <dbReference type="SAM" id="Phobius"/>
    </source>
</evidence>
<dbReference type="RefSeq" id="WP_338709187.1">
    <property type="nucleotide sequence ID" value="NZ_CP145894.1"/>
</dbReference>
<evidence type="ECO:0000313" key="3">
    <source>
        <dbReference type="Proteomes" id="UP001364764"/>
    </source>
</evidence>
<keyword evidence="1" id="KW-0472">Membrane</keyword>
<dbReference type="GeneID" id="93480199"/>
<organism evidence="2 3">
    <name type="scientific">Paenibacillus amylolyticus</name>
    <dbReference type="NCBI Taxonomy" id="1451"/>
    <lineage>
        <taxon>Bacteria</taxon>
        <taxon>Bacillati</taxon>
        <taxon>Bacillota</taxon>
        <taxon>Bacilli</taxon>
        <taxon>Bacillales</taxon>
        <taxon>Paenibacillaceae</taxon>
        <taxon>Paenibacillus</taxon>
    </lineage>
</organism>
<sequence>MKKVITLSKGKINLFGLKMYQKGRAFLADRRGGAGDTPNYVFNVFIGLLLAIAVYLLFKEQINTFITNTIFGKMNTLS</sequence>
<reference evidence="2 3" key="1">
    <citation type="submission" date="2024-02" db="EMBL/GenBank/DDBJ databases">
        <title>Complete sequences of two Paenibacillus sp. strains and one Lysinibacillus strain isolated from the environment on STAA medium highlight biotechnological potential.</title>
        <authorList>
            <person name="Attere S.A."/>
            <person name="Piche L.C."/>
            <person name="Intertaglia L."/>
            <person name="Lami R."/>
            <person name="Charette S.J."/>
            <person name="Vincent A.T."/>
        </authorList>
    </citation>
    <scope>NUCLEOTIDE SEQUENCE [LARGE SCALE GENOMIC DNA]</scope>
    <source>
        <strain evidence="2 3">Y5S-7</strain>
        <plasmid evidence="2 3">pY5S7-2</plasmid>
    </source>
</reference>
<feature type="transmembrane region" description="Helical" evidence="1">
    <location>
        <begin position="40"/>
        <end position="58"/>
    </location>
</feature>
<protein>
    <submittedName>
        <fullName evidence="2">Uncharacterized protein</fullName>
    </submittedName>
</protein>
<dbReference type="AlphaFoldDB" id="A0ABD8B344"/>
<geneLocation type="plasmid" evidence="2 3">
    <name>pY5S7-2</name>
</geneLocation>
<evidence type="ECO:0000313" key="2">
    <source>
        <dbReference type="EMBL" id="WWP24098.1"/>
    </source>
</evidence>
<keyword evidence="2" id="KW-0614">Plasmid</keyword>
<keyword evidence="1" id="KW-1133">Transmembrane helix</keyword>
<accession>A0ABD8B344</accession>
<proteinExistence type="predicted"/>
<dbReference type="Proteomes" id="UP001364764">
    <property type="component" value="Plasmid pY5S7-2"/>
</dbReference>
<keyword evidence="1" id="KW-0812">Transmembrane</keyword>
<gene>
    <name evidence="2" type="ORF">V6668_32000</name>
</gene>